<feature type="compositionally biased region" description="Gly residues" evidence="4">
    <location>
        <begin position="110"/>
        <end position="125"/>
    </location>
</feature>
<evidence type="ECO:0000256" key="2">
    <source>
        <dbReference type="HAMAP-Rule" id="MF_00984"/>
    </source>
</evidence>
<keyword evidence="1 2" id="KW-0238">DNA-binding</keyword>
<feature type="compositionally biased region" description="Pro residues" evidence="4">
    <location>
        <begin position="138"/>
        <end position="152"/>
    </location>
</feature>
<keyword evidence="2" id="KW-0227">DNA damage</keyword>
<comment type="function">
    <text evidence="2">Plays an important role in DNA replication, recombination and repair. Binds to ssDNA and to an array of partner proteins to recruit them to their sites of action during DNA metabolism.</text>
</comment>
<dbReference type="PROSITE" id="PS50935">
    <property type="entry name" value="SSB"/>
    <property type="match status" value="1"/>
</dbReference>
<evidence type="ECO:0000313" key="6">
    <source>
        <dbReference type="Proteomes" id="UP000488839"/>
    </source>
</evidence>
<dbReference type="CDD" id="cd04496">
    <property type="entry name" value="SSB_OBF"/>
    <property type="match status" value="1"/>
</dbReference>
<comment type="subunit">
    <text evidence="2">Homotetramer.</text>
</comment>
<evidence type="ECO:0000256" key="4">
    <source>
        <dbReference type="SAM" id="MobiDB-lite"/>
    </source>
</evidence>
<dbReference type="GO" id="GO:0009295">
    <property type="term" value="C:nucleoid"/>
    <property type="evidence" value="ECO:0007669"/>
    <property type="project" value="TreeGrafter"/>
</dbReference>
<keyword evidence="2" id="KW-0234">DNA repair</keyword>
<protein>
    <recommendedName>
        <fullName evidence="2 3">Single-stranded DNA-binding protein</fullName>
        <shortName evidence="2">SSB</shortName>
    </recommendedName>
</protein>
<dbReference type="SUPFAM" id="SSF50249">
    <property type="entry name" value="Nucleic acid-binding proteins"/>
    <property type="match status" value="1"/>
</dbReference>
<dbReference type="NCBIfam" id="TIGR00621">
    <property type="entry name" value="ssb"/>
    <property type="match status" value="1"/>
</dbReference>
<keyword evidence="6" id="KW-1185">Reference proteome</keyword>
<keyword evidence="2" id="KW-0233">DNA recombination</keyword>
<feature type="compositionally biased region" description="Low complexity" evidence="4">
    <location>
        <begin position="127"/>
        <end position="137"/>
    </location>
</feature>
<dbReference type="Gene3D" id="2.40.50.140">
    <property type="entry name" value="Nucleic acid-binding proteins"/>
    <property type="match status" value="1"/>
</dbReference>
<evidence type="ECO:0000256" key="3">
    <source>
        <dbReference type="PIRNR" id="PIRNR002070"/>
    </source>
</evidence>
<feature type="region of interest" description="Disordered" evidence="4">
    <location>
        <begin position="108"/>
        <end position="153"/>
    </location>
</feature>
<dbReference type="GO" id="GO:0006310">
    <property type="term" value="P:DNA recombination"/>
    <property type="evidence" value="ECO:0007669"/>
    <property type="project" value="UniProtKB-UniRule"/>
</dbReference>
<dbReference type="Proteomes" id="UP000488839">
    <property type="component" value="Unassembled WGS sequence"/>
</dbReference>
<dbReference type="GO" id="GO:0006281">
    <property type="term" value="P:DNA repair"/>
    <property type="evidence" value="ECO:0007669"/>
    <property type="project" value="UniProtKB-UniRule"/>
</dbReference>
<feature type="short sequence motif" description="Important for interaction with partner proteins" evidence="2">
    <location>
        <begin position="164"/>
        <end position="169"/>
    </location>
</feature>
<comment type="caution">
    <text evidence="5">The sequence shown here is derived from an EMBL/GenBank/DDBJ whole genome shotgun (WGS) entry which is preliminary data.</text>
</comment>
<dbReference type="InterPro" id="IPR011344">
    <property type="entry name" value="ssDNA-bd"/>
</dbReference>
<dbReference type="InterPro" id="IPR000424">
    <property type="entry name" value="Primosome_PriB/ssb"/>
</dbReference>
<comment type="caution">
    <text evidence="2">Lacks conserved residue(s) required for the propagation of feature annotation.</text>
</comment>
<dbReference type="PANTHER" id="PTHR10302:SF27">
    <property type="entry name" value="SINGLE-STRANDED DNA-BINDING PROTEIN"/>
    <property type="match status" value="1"/>
</dbReference>
<dbReference type="GO" id="GO:0006260">
    <property type="term" value="P:DNA replication"/>
    <property type="evidence" value="ECO:0007669"/>
    <property type="project" value="UniProtKB-UniRule"/>
</dbReference>
<dbReference type="Pfam" id="PF00436">
    <property type="entry name" value="SSB"/>
    <property type="match status" value="1"/>
</dbReference>
<dbReference type="EMBL" id="WPOO01000025">
    <property type="protein sequence ID" value="MVN59723.1"/>
    <property type="molecule type" value="Genomic_DNA"/>
</dbReference>
<dbReference type="PIRSF" id="PIRSF002070">
    <property type="entry name" value="SSB"/>
    <property type="match status" value="1"/>
</dbReference>
<keyword evidence="2" id="KW-0235">DNA replication</keyword>
<name>A0A7K1T7W4_9ACTN</name>
<sequence>MNINRVIISGNLTRDPELRSTQSGMDVMSFGVAVNDRRRNPQTNEWEDYPNFVDCTMFGNRARSLHQYLSKGTKVAIEGKLRWSQWERDGQKRSKLEVIVDELEFMSSRSGGGAQSYGGDFGGNQGYAPATPAYSAPAPMPAPAPTPAPMPAAPVIDASSSVYDDDIPF</sequence>
<dbReference type="RefSeq" id="WP_157013004.1">
    <property type="nucleotide sequence ID" value="NZ_WPOO01000025.1"/>
</dbReference>
<organism evidence="5 6">
    <name type="scientific">Adlercreutzia rubneri</name>
    <dbReference type="NCBI Taxonomy" id="2916441"/>
    <lineage>
        <taxon>Bacteria</taxon>
        <taxon>Bacillati</taxon>
        <taxon>Actinomycetota</taxon>
        <taxon>Coriobacteriia</taxon>
        <taxon>Eggerthellales</taxon>
        <taxon>Eggerthellaceae</taxon>
        <taxon>Adlercreutzia</taxon>
    </lineage>
</organism>
<dbReference type="PANTHER" id="PTHR10302">
    <property type="entry name" value="SINGLE-STRANDED DNA-BINDING PROTEIN"/>
    <property type="match status" value="1"/>
</dbReference>
<evidence type="ECO:0000313" key="5">
    <source>
        <dbReference type="EMBL" id="MVN59723.1"/>
    </source>
</evidence>
<proteinExistence type="inferred from homology"/>
<dbReference type="AlphaFoldDB" id="A0A7K1T7W4"/>
<dbReference type="HAMAP" id="MF_00984">
    <property type="entry name" value="SSB"/>
    <property type="match status" value="1"/>
</dbReference>
<accession>A0A7K1T7W4</accession>
<reference evidence="5 6" key="1">
    <citation type="submission" date="2019-11" db="EMBL/GenBank/DDBJ databases">
        <title>Whole genome shotgun sequencing (WGS) data from Adlercreutzia equolifaciens ResAG-91, Eggerthella lenta MRI-F36, MRI-F37, MRI-F40, ResAG-49, ResAG-88, ResAG-121, ResAG-145, and Gordonibacter sp. ResAG-5, ResAG-26, ResAG-43, ResAG-50, ResAG-59.</title>
        <authorList>
            <person name="Stoll D.A."/>
            <person name="Danylec N."/>
            <person name="Franz C.M.A.P."/>
            <person name="Huch M."/>
        </authorList>
    </citation>
    <scope>NUCLEOTIDE SEQUENCE [LARGE SCALE GENOMIC DNA]</scope>
    <source>
        <strain evidence="5 6">ResAG-91</strain>
    </source>
</reference>
<evidence type="ECO:0000256" key="1">
    <source>
        <dbReference type="ARBA" id="ARBA00023125"/>
    </source>
</evidence>
<dbReference type="GO" id="GO:0003697">
    <property type="term" value="F:single-stranded DNA binding"/>
    <property type="evidence" value="ECO:0007669"/>
    <property type="project" value="UniProtKB-UniRule"/>
</dbReference>
<gene>
    <name evidence="5" type="primary">ssb</name>
    <name evidence="5" type="ORF">GO707_10875</name>
</gene>
<dbReference type="InterPro" id="IPR012340">
    <property type="entry name" value="NA-bd_OB-fold"/>
</dbReference>